<evidence type="ECO:0000313" key="1">
    <source>
        <dbReference type="EMBL" id="MCU6798235.1"/>
    </source>
</evidence>
<reference evidence="1 2" key="1">
    <citation type="submission" date="2022-09" db="EMBL/GenBank/DDBJ databases">
        <authorList>
            <person name="Han X.L."/>
            <person name="Wang Q."/>
            <person name="Lu T."/>
        </authorList>
    </citation>
    <scope>NUCLEOTIDE SEQUENCE [LARGE SCALE GENOMIC DNA]</scope>
    <source>
        <strain evidence="1 2">WQ 127069</strain>
    </source>
</reference>
<keyword evidence="2" id="KW-1185">Reference proteome</keyword>
<accession>A0ABT2UUB2</accession>
<dbReference type="EMBL" id="JAOQIO010000125">
    <property type="protein sequence ID" value="MCU6798235.1"/>
    <property type="molecule type" value="Genomic_DNA"/>
</dbReference>
<dbReference type="RefSeq" id="WP_076236110.1">
    <property type="nucleotide sequence ID" value="NZ_JAOQIO010000125.1"/>
</dbReference>
<dbReference type="Proteomes" id="UP001652445">
    <property type="component" value="Unassembled WGS sequence"/>
</dbReference>
<protein>
    <submittedName>
        <fullName evidence="1">Uncharacterized protein</fullName>
    </submittedName>
</protein>
<proteinExistence type="predicted"/>
<name>A0ABT2UUB2_9BACL</name>
<organism evidence="1 2">
    <name type="scientific">Paenibacillus baimaensis</name>
    <dbReference type="NCBI Taxonomy" id="2982185"/>
    <lineage>
        <taxon>Bacteria</taxon>
        <taxon>Bacillati</taxon>
        <taxon>Bacillota</taxon>
        <taxon>Bacilli</taxon>
        <taxon>Bacillales</taxon>
        <taxon>Paenibacillaceae</taxon>
        <taxon>Paenibacillus</taxon>
    </lineage>
</organism>
<evidence type="ECO:0000313" key="2">
    <source>
        <dbReference type="Proteomes" id="UP001652445"/>
    </source>
</evidence>
<gene>
    <name evidence="1" type="ORF">OB236_39520</name>
</gene>
<comment type="caution">
    <text evidence="1">The sequence shown here is derived from an EMBL/GenBank/DDBJ whole genome shotgun (WGS) entry which is preliminary data.</text>
</comment>
<sequence length="76" mass="8773">MTPLNAYPNFADKIYEMQEISTDCYRTDPELFSVIDSLVRACSMMSDSASEMHINSQLEMAYNGLKKYKMERMSSL</sequence>